<evidence type="ECO:0000313" key="2">
    <source>
        <dbReference type="EMBL" id="MBB4760952.1"/>
    </source>
</evidence>
<dbReference type="AlphaFoldDB" id="A0A7W7HUD6"/>
<accession>A0A7W7HUD6</accession>
<gene>
    <name evidence="2" type="ORF">BJ971_001508</name>
</gene>
<dbReference type="Proteomes" id="UP000578112">
    <property type="component" value="Unassembled WGS sequence"/>
</dbReference>
<proteinExistence type="predicted"/>
<evidence type="ECO:0000256" key="1">
    <source>
        <dbReference type="SAM" id="MobiDB-lite"/>
    </source>
</evidence>
<reference evidence="2 3" key="1">
    <citation type="submission" date="2020-08" db="EMBL/GenBank/DDBJ databases">
        <title>Sequencing the genomes of 1000 actinobacteria strains.</title>
        <authorList>
            <person name="Klenk H.-P."/>
        </authorList>
    </citation>
    <scope>NUCLEOTIDE SEQUENCE [LARGE SCALE GENOMIC DNA]</scope>
    <source>
        <strain evidence="2 3">DSM 43149</strain>
    </source>
</reference>
<sequence>MDDDDTDIERPALEGSPFQDFHDRPNGVIAAEVMVEPSSSSRWLR</sequence>
<name>A0A7W7HUD6_9ACTN</name>
<keyword evidence="3" id="KW-1185">Reference proteome</keyword>
<dbReference type="EMBL" id="JACHNH010000001">
    <property type="protein sequence ID" value="MBB4760952.1"/>
    <property type="molecule type" value="Genomic_DNA"/>
</dbReference>
<protein>
    <submittedName>
        <fullName evidence="2">Uncharacterized protein</fullName>
    </submittedName>
</protein>
<comment type="caution">
    <text evidence="2">The sequence shown here is derived from an EMBL/GenBank/DDBJ whole genome shotgun (WGS) entry which is preliminary data.</text>
</comment>
<evidence type="ECO:0000313" key="3">
    <source>
        <dbReference type="Proteomes" id="UP000578112"/>
    </source>
</evidence>
<organism evidence="2 3">
    <name type="scientific">Actinoplanes digitatis</name>
    <dbReference type="NCBI Taxonomy" id="1868"/>
    <lineage>
        <taxon>Bacteria</taxon>
        <taxon>Bacillati</taxon>
        <taxon>Actinomycetota</taxon>
        <taxon>Actinomycetes</taxon>
        <taxon>Micromonosporales</taxon>
        <taxon>Micromonosporaceae</taxon>
        <taxon>Actinoplanes</taxon>
    </lineage>
</organism>
<feature type="region of interest" description="Disordered" evidence="1">
    <location>
        <begin position="1"/>
        <end position="24"/>
    </location>
</feature>